<evidence type="ECO:0000256" key="1">
    <source>
        <dbReference type="SAM" id="SignalP"/>
    </source>
</evidence>
<evidence type="ECO:0000313" key="3">
    <source>
        <dbReference type="EMBL" id="SEJ53199.1"/>
    </source>
</evidence>
<dbReference type="Proteomes" id="UP000199532">
    <property type="component" value="Unassembled WGS sequence"/>
</dbReference>
<keyword evidence="4" id="KW-1185">Reference proteome</keyword>
<dbReference type="EMBL" id="FNXY01000009">
    <property type="protein sequence ID" value="SEJ53199.1"/>
    <property type="molecule type" value="Genomic_DNA"/>
</dbReference>
<sequence>MERYLEIYMKKTFIKKGIFTCIAAILGVASSFAQTVNTGTVTPTAICVGGSFTVVYTTSAAVAGTPTFSVELSDATGTFPTTPNVIGTGTASPLSATIPAGTPAGAAYKVRVTAPSPIVTGTPSAAVTVNTAPSAPVVATPLDYTVGETGNLTATAISGATLNWYGTAATGGTASATKPVPSTTTVGTTTYYVSQTIGTCESPRSAIVVNVAA</sequence>
<organism evidence="3 4">
    <name type="scientific">Dyadobacter koreensis</name>
    <dbReference type="NCBI Taxonomy" id="408657"/>
    <lineage>
        <taxon>Bacteria</taxon>
        <taxon>Pseudomonadati</taxon>
        <taxon>Bacteroidota</taxon>
        <taxon>Cytophagia</taxon>
        <taxon>Cytophagales</taxon>
        <taxon>Spirosomataceae</taxon>
        <taxon>Dyadobacter</taxon>
    </lineage>
</organism>
<dbReference type="AlphaFoldDB" id="A0A1H6ZIE2"/>
<dbReference type="STRING" id="408657.SAMN04487995_5104"/>
<protein>
    <recommendedName>
        <fullName evidence="2">Ig-like domain-containing protein</fullName>
    </recommendedName>
</protein>
<dbReference type="InterPro" id="IPR044023">
    <property type="entry name" value="Ig_7"/>
</dbReference>
<feature type="non-terminal residue" evidence="3">
    <location>
        <position position="213"/>
    </location>
</feature>
<accession>A0A1H6ZIE2</accession>
<keyword evidence="1" id="KW-0732">Signal</keyword>
<reference evidence="3 4" key="1">
    <citation type="submission" date="2016-10" db="EMBL/GenBank/DDBJ databases">
        <authorList>
            <person name="de Groot N.N."/>
        </authorList>
    </citation>
    <scope>NUCLEOTIDE SEQUENCE [LARGE SCALE GENOMIC DNA]</scope>
    <source>
        <strain evidence="3 4">DSM 19938</strain>
    </source>
</reference>
<dbReference type="Pfam" id="PF19081">
    <property type="entry name" value="Ig_7"/>
    <property type="match status" value="1"/>
</dbReference>
<proteinExistence type="predicted"/>
<evidence type="ECO:0000313" key="4">
    <source>
        <dbReference type="Proteomes" id="UP000199532"/>
    </source>
</evidence>
<feature type="domain" description="Ig-like" evidence="2">
    <location>
        <begin position="133"/>
        <end position="211"/>
    </location>
</feature>
<feature type="signal peptide" evidence="1">
    <location>
        <begin position="1"/>
        <end position="33"/>
    </location>
</feature>
<feature type="chain" id="PRO_5011610836" description="Ig-like domain-containing protein" evidence="1">
    <location>
        <begin position="34"/>
        <end position="213"/>
    </location>
</feature>
<evidence type="ECO:0000259" key="2">
    <source>
        <dbReference type="Pfam" id="PF19081"/>
    </source>
</evidence>
<name>A0A1H6ZIE2_9BACT</name>
<gene>
    <name evidence="3" type="ORF">SAMN04487995_5104</name>
</gene>